<protein>
    <submittedName>
        <fullName evidence="1">Uncharacterized protein</fullName>
    </submittedName>
</protein>
<evidence type="ECO:0000313" key="1">
    <source>
        <dbReference type="EMBL" id="EXK95630.1"/>
    </source>
</evidence>
<dbReference type="AlphaFoldDB" id="X0CMG8"/>
<name>X0CMG8_FUSOX</name>
<dbReference type="Proteomes" id="UP000030663">
    <property type="component" value="Unassembled WGS sequence"/>
</dbReference>
<sequence>MAGDPHAFIVCTPIVDQRLSEVSIELALVAYVDFQRGDLVALSSHLPD</sequence>
<accession>X0CMG8</accession>
<organism evidence="1 2">
    <name type="scientific">Fusarium oxysporum f. sp. raphani 54005</name>
    <dbReference type="NCBI Taxonomy" id="1089458"/>
    <lineage>
        <taxon>Eukaryota</taxon>
        <taxon>Fungi</taxon>
        <taxon>Dikarya</taxon>
        <taxon>Ascomycota</taxon>
        <taxon>Pezizomycotina</taxon>
        <taxon>Sordariomycetes</taxon>
        <taxon>Hypocreomycetidae</taxon>
        <taxon>Hypocreales</taxon>
        <taxon>Nectriaceae</taxon>
        <taxon>Fusarium</taxon>
        <taxon>Fusarium oxysporum species complex</taxon>
    </lineage>
</organism>
<evidence type="ECO:0000313" key="2">
    <source>
        <dbReference type="Proteomes" id="UP000030663"/>
    </source>
</evidence>
<proteinExistence type="predicted"/>
<dbReference type="HOGENOM" id="CLU_3160056_0_0_1"/>
<dbReference type="EMBL" id="JH658366">
    <property type="protein sequence ID" value="EXK95630.1"/>
    <property type="molecule type" value="Genomic_DNA"/>
</dbReference>
<reference evidence="1 2" key="1">
    <citation type="submission" date="2011-11" db="EMBL/GenBank/DDBJ databases">
        <title>The Genome Sequence of Fusarium oxysporum PHW815.</title>
        <authorList>
            <consortium name="The Broad Institute Genome Sequencing Platform"/>
            <person name="Ma L.-J."/>
            <person name="Gale L.R."/>
            <person name="Schwartz D.C."/>
            <person name="Zhou S."/>
            <person name="Corby-Kistler H."/>
            <person name="Young S.K."/>
            <person name="Zeng Q."/>
            <person name="Gargeya S."/>
            <person name="Fitzgerald M."/>
            <person name="Haas B."/>
            <person name="Abouelleil A."/>
            <person name="Alvarado L."/>
            <person name="Arachchi H.M."/>
            <person name="Berlin A."/>
            <person name="Brown A."/>
            <person name="Chapman S.B."/>
            <person name="Chen Z."/>
            <person name="Dunbar C."/>
            <person name="Freedman E."/>
            <person name="Gearin G."/>
            <person name="Goldberg J."/>
            <person name="Griggs A."/>
            <person name="Gujja S."/>
            <person name="Heiman D."/>
            <person name="Howarth C."/>
            <person name="Larson L."/>
            <person name="Lui A."/>
            <person name="MacDonald P.J.P."/>
            <person name="Montmayeur A."/>
            <person name="Murphy C."/>
            <person name="Neiman D."/>
            <person name="Pearson M."/>
            <person name="Priest M."/>
            <person name="Roberts A."/>
            <person name="Saif S."/>
            <person name="Shea T."/>
            <person name="Shenoy N."/>
            <person name="Sisk P."/>
            <person name="Stolte C."/>
            <person name="Sykes S."/>
            <person name="Wortman J."/>
            <person name="Nusbaum C."/>
            <person name="Birren B."/>
        </authorList>
    </citation>
    <scope>NUCLEOTIDE SEQUENCE [LARGE SCALE GENOMIC DNA]</scope>
    <source>
        <strain evidence="1 2">54005</strain>
    </source>
</reference>
<gene>
    <name evidence="1" type="ORF">FOQG_04180</name>
</gene>
<keyword evidence="2" id="KW-1185">Reference proteome</keyword>